<evidence type="ECO:0000313" key="2">
    <source>
        <dbReference type="Proteomes" id="UP000238479"/>
    </source>
</evidence>
<dbReference type="Gramene" id="PRQ17728">
    <property type="protein sequence ID" value="PRQ17728"/>
    <property type="gene ID" value="RchiOBHm_Chr7g0198151"/>
</dbReference>
<dbReference type="EMBL" id="PDCK01000045">
    <property type="protein sequence ID" value="PRQ17728.1"/>
    <property type="molecule type" value="Genomic_DNA"/>
</dbReference>
<proteinExistence type="predicted"/>
<dbReference type="Proteomes" id="UP000238479">
    <property type="component" value="Chromosome 7"/>
</dbReference>
<name>A0A2P6P724_ROSCH</name>
<keyword evidence="2" id="KW-1185">Reference proteome</keyword>
<comment type="caution">
    <text evidence="1">The sequence shown here is derived from an EMBL/GenBank/DDBJ whole genome shotgun (WGS) entry which is preliminary data.</text>
</comment>
<organism evidence="1 2">
    <name type="scientific">Rosa chinensis</name>
    <name type="common">China rose</name>
    <dbReference type="NCBI Taxonomy" id="74649"/>
    <lineage>
        <taxon>Eukaryota</taxon>
        <taxon>Viridiplantae</taxon>
        <taxon>Streptophyta</taxon>
        <taxon>Embryophyta</taxon>
        <taxon>Tracheophyta</taxon>
        <taxon>Spermatophyta</taxon>
        <taxon>Magnoliopsida</taxon>
        <taxon>eudicotyledons</taxon>
        <taxon>Gunneridae</taxon>
        <taxon>Pentapetalae</taxon>
        <taxon>rosids</taxon>
        <taxon>fabids</taxon>
        <taxon>Rosales</taxon>
        <taxon>Rosaceae</taxon>
        <taxon>Rosoideae</taxon>
        <taxon>Rosoideae incertae sedis</taxon>
        <taxon>Rosa</taxon>
    </lineage>
</organism>
<reference evidence="1 2" key="1">
    <citation type="journal article" date="2018" name="Nat. Genet.">
        <title>The Rosa genome provides new insights in the design of modern roses.</title>
        <authorList>
            <person name="Bendahmane M."/>
        </authorList>
    </citation>
    <scope>NUCLEOTIDE SEQUENCE [LARGE SCALE GENOMIC DNA]</scope>
    <source>
        <strain evidence="2">cv. Old Blush</strain>
    </source>
</reference>
<sequence>MKTPYRGGGGGSVSGAKRGSPIWVFLISKRWSIQIRRKRRMRVEAYSVEACW</sequence>
<accession>A0A2P6P724</accession>
<protein>
    <submittedName>
        <fullName evidence="1">Uncharacterized protein</fullName>
    </submittedName>
</protein>
<dbReference type="AlphaFoldDB" id="A0A2P6P724"/>
<evidence type="ECO:0000313" key="1">
    <source>
        <dbReference type="EMBL" id="PRQ17728.1"/>
    </source>
</evidence>
<gene>
    <name evidence="1" type="ORF">RchiOBHm_Chr7g0198151</name>
</gene>